<comment type="caution">
    <text evidence="1">The sequence shown here is derived from an EMBL/GenBank/DDBJ whole genome shotgun (WGS) entry which is preliminary data.</text>
</comment>
<evidence type="ECO:0000313" key="2">
    <source>
        <dbReference type="Proteomes" id="UP001162640"/>
    </source>
</evidence>
<dbReference type="AlphaFoldDB" id="A0A9W7E504"/>
<organism evidence="1 2">
    <name type="scientific">Triparma laevis f. inornata</name>
    <dbReference type="NCBI Taxonomy" id="1714386"/>
    <lineage>
        <taxon>Eukaryota</taxon>
        <taxon>Sar</taxon>
        <taxon>Stramenopiles</taxon>
        <taxon>Ochrophyta</taxon>
        <taxon>Bolidophyceae</taxon>
        <taxon>Parmales</taxon>
        <taxon>Triparmaceae</taxon>
        <taxon>Triparma</taxon>
    </lineage>
</organism>
<dbReference type="EMBL" id="BLQM01000114">
    <property type="protein sequence ID" value="GMH65420.1"/>
    <property type="molecule type" value="Genomic_DNA"/>
</dbReference>
<proteinExistence type="predicted"/>
<gene>
    <name evidence="1" type="ORF">TL16_g04193</name>
</gene>
<protein>
    <submittedName>
        <fullName evidence="1">Uncharacterized protein</fullName>
    </submittedName>
</protein>
<dbReference type="InterPro" id="IPR016161">
    <property type="entry name" value="Ald_DH/histidinol_DH"/>
</dbReference>
<accession>A0A9W7E504</accession>
<dbReference type="GO" id="GO:0016491">
    <property type="term" value="F:oxidoreductase activity"/>
    <property type="evidence" value="ECO:0007669"/>
    <property type="project" value="InterPro"/>
</dbReference>
<evidence type="ECO:0000313" key="1">
    <source>
        <dbReference type="EMBL" id="GMH65420.1"/>
    </source>
</evidence>
<reference evidence="2" key="1">
    <citation type="journal article" date="2023" name="Commun. Biol.">
        <title>Genome analysis of Parmales, the sister group of diatoms, reveals the evolutionary specialization of diatoms from phago-mixotrophs to photoautotrophs.</title>
        <authorList>
            <person name="Ban H."/>
            <person name="Sato S."/>
            <person name="Yoshikawa S."/>
            <person name="Yamada K."/>
            <person name="Nakamura Y."/>
            <person name="Ichinomiya M."/>
            <person name="Sato N."/>
            <person name="Blanc-Mathieu R."/>
            <person name="Endo H."/>
            <person name="Kuwata A."/>
            <person name="Ogata H."/>
        </authorList>
    </citation>
    <scope>NUCLEOTIDE SEQUENCE [LARGE SCALE GENOMIC DNA]</scope>
</reference>
<sequence>MPKSSHPPNLLLTGYNFASTPYVSTFGNLPTPSFTELRTATLDYLKNDFNPESWHTDPVRSVVNGSDLKSGNSVDTLDAFLRPNGKIIHANTSEVNKIIEHINSYTPPLHDIRPNLRRIEDKLFKEYSGLLIGNQAKDFLKQDGVTEIEESIQANLVGKKMLGEMLELMEQQNTYTYKYMYTYINIKRRMNDLLFSDEQNGKINIDRSPAFIGCVSNFSNFLDLFRKVIRNMELGVPCVVLSRSNTTQHSYRWTRLLLDLMEEEGVDSGMLTYASADLPEVKRIFSESPSTCPSYFTCSRELAKAVKSGHANSMCSTGGPNTLVAPRLTEGVKEAIRFSAMIENSGQCTALRHAVVAGATAEDVESIFNEAPVVTTPEDSLKEGEFAGLFADAPVSQTPEGYTKVKSLDAHYKIDKELPEDGVEEYWRQVFVDVTSQDAPLDAGSEKATELAAWLVRNQPITLAVNENLALAKFLFEKTGQVVYTVGGDGSYALTCQARPQEGEIFGEFPVRRDLAKYTKYPVVVPSSTPSYNTLMNQSYLTEKGANDSVEGEGVNILLENVQGCVKGYCIELTEYLRDSVGAKEGYGDRTTLWGLQRPPIDGKVTVVRAGDDISSVAAKLVPFVATNARNQVEVSVNSEEVAAKLSGINGLKITVEDDNTWAKRNASDYYNVLDSTDGLGAKEFPLPGHFVSLYMGVGHVKSTKGGDQEFLNMFRDSEKWLDVVAA</sequence>
<dbReference type="Proteomes" id="UP001162640">
    <property type="component" value="Unassembled WGS sequence"/>
</dbReference>
<dbReference type="SUPFAM" id="SSF53720">
    <property type="entry name" value="ALDH-like"/>
    <property type="match status" value="1"/>
</dbReference>
<name>A0A9W7E504_9STRA</name>